<keyword evidence="3" id="KW-1185">Reference proteome</keyword>
<accession>A0A0R3JUJ5</accession>
<evidence type="ECO:0000256" key="1">
    <source>
        <dbReference type="SAM" id="Phobius"/>
    </source>
</evidence>
<dbReference type="Proteomes" id="UP000052015">
    <property type="component" value="Unassembled WGS sequence"/>
</dbReference>
<evidence type="ECO:0008006" key="4">
    <source>
        <dbReference type="Google" id="ProtNLM"/>
    </source>
</evidence>
<keyword evidence="1" id="KW-0812">Transmembrane</keyword>
<name>A0A0R3JUJ5_CALMK</name>
<comment type="caution">
    <text evidence="2">The sequence shown here is derived from an EMBL/GenBank/DDBJ whole genome shotgun (WGS) entry which is preliminary data.</text>
</comment>
<feature type="transmembrane region" description="Helical" evidence="1">
    <location>
        <begin position="12"/>
        <end position="33"/>
    </location>
</feature>
<evidence type="ECO:0000313" key="2">
    <source>
        <dbReference type="EMBL" id="KRQ87185.1"/>
    </source>
</evidence>
<reference evidence="2 3" key="1">
    <citation type="submission" date="2015-09" db="EMBL/GenBank/DDBJ databases">
        <title>Draft genome sequence of a Caloramator mitchellensis, a moderate thermophile from the Great Artesian Basin of Australia.</title>
        <authorList>
            <person name="Patel B.K."/>
        </authorList>
    </citation>
    <scope>NUCLEOTIDE SEQUENCE [LARGE SCALE GENOMIC DNA]</scope>
    <source>
        <strain evidence="2 3">VF08</strain>
    </source>
</reference>
<dbReference type="Gene3D" id="3.90.1720.10">
    <property type="entry name" value="endopeptidase domain like (from Nostoc punctiforme)"/>
    <property type="match status" value="1"/>
</dbReference>
<organism evidence="2 3">
    <name type="scientific">Caloramator mitchellensis</name>
    <dbReference type="NCBI Taxonomy" id="908809"/>
    <lineage>
        <taxon>Bacteria</taxon>
        <taxon>Bacillati</taxon>
        <taxon>Bacillota</taxon>
        <taxon>Clostridia</taxon>
        <taxon>Eubacteriales</taxon>
        <taxon>Clostridiaceae</taxon>
        <taxon>Caloramator</taxon>
    </lineage>
</organism>
<gene>
    <name evidence="2" type="ORF">ABG79_00983</name>
</gene>
<evidence type="ECO:0000313" key="3">
    <source>
        <dbReference type="Proteomes" id="UP000052015"/>
    </source>
</evidence>
<protein>
    <recommendedName>
        <fullName evidence="4">NlpC/P60 family protein</fullName>
    </recommendedName>
</protein>
<keyword evidence="1" id="KW-0472">Membrane</keyword>
<keyword evidence="1" id="KW-1133">Transmembrane helix</keyword>
<dbReference type="EMBL" id="LKHP01000004">
    <property type="protein sequence ID" value="KRQ87185.1"/>
    <property type="molecule type" value="Genomic_DNA"/>
</dbReference>
<sequence length="356" mass="41881">MLCGDSMRYRKNCFIFLFALMLLFIVIVIIILISRLPKTEKIVIKPIKRSEAYKRAMEIIDFVWEYEAKELDRNDIKLPNFITNDKKTYVGIPYCWGGYISIDLSDRKEVKNFTDAIKKGYFPGNILTEGVYKDKTAGLDCSGYIGAVFKLREKVSTETLKNYFSYINLSEIKPMDIFNSENNHTFIYLKESYDKNGIITLEARHSDSIKSKDKTVVSYRTYEEINKGINGKKYKVMRYKGIIDDEVSIRMDQYEFNNNKNIAYPAKKDFIYAGGMDYIEDVDYFKLLVDEHDEVLIKIYQLPKGIEAQLIDDKENVLMYFDSDVYKIKLNKGIYYLKFSNKEISQKYDKYIFEVK</sequence>
<dbReference type="AlphaFoldDB" id="A0A0R3JUJ5"/>
<dbReference type="Gene3D" id="2.60.120.380">
    <property type="match status" value="1"/>
</dbReference>
<proteinExistence type="predicted"/>